<evidence type="ECO:0000313" key="2">
    <source>
        <dbReference type="EMBL" id="PKY40336.1"/>
    </source>
</evidence>
<comment type="caution">
    <text evidence="2">The sequence shown here is derived from an EMBL/GenBank/DDBJ whole genome shotgun (WGS) entry which is preliminary data.</text>
</comment>
<dbReference type="Proteomes" id="UP000234323">
    <property type="component" value="Unassembled WGS sequence"/>
</dbReference>
<protein>
    <submittedName>
        <fullName evidence="2">Uncharacterized protein</fullName>
    </submittedName>
</protein>
<keyword evidence="1" id="KW-0472">Membrane</keyword>
<name>A0A2I1G154_9GLOM</name>
<accession>A0A2I1G154</accession>
<keyword evidence="1" id="KW-0812">Transmembrane</keyword>
<gene>
    <name evidence="2" type="ORF">RhiirA4_277326</name>
</gene>
<proteinExistence type="predicted"/>
<evidence type="ECO:0000256" key="1">
    <source>
        <dbReference type="SAM" id="Phobius"/>
    </source>
</evidence>
<evidence type="ECO:0000313" key="3">
    <source>
        <dbReference type="Proteomes" id="UP000234323"/>
    </source>
</evidence>
<sequence>MLARLWTPLGGSVLSTNATLATAGVHVTEVGLVYYILVIKFQWAKVTFAT</sequence>
<organism evidence="2 3">
    <name type="scientific">Rhizophagus irregularis</name>
    <dbReference type="NCBI Taxonomy" id="588596"/>
    <lineage>
        <taxon>Eukaryota</taxon>
        <taxon>Fungi</taxon>
        <taxon>Fungi incertae sedis</taxon>
        <taxon>Mucoromycota</taxon>
        <taxon>Glomeromycotina</taxon>
        <taxon>Glomeromycetes</taxon>
        <taxon>Glomerales</taxon>
        <taxon>Glomeraceae</taxon>
        <taxon>Rhizophagus</taxon>
    </lineage>
</organism>
<dbReference type="EMBL" id="LLXI01000097">
    <property type="protein sequence ID" value="PKY40336.1"/>
    <property type="molecule type" value="Genomic_DNA"/>
</dbReference>
<dbReference type="AlphaFoldDB" id="A0A2I1G154"/>
<feature type="transmembrane region" description="Helical" evidence="1">
    <location>
        <begin position="20"/>
        <end position="38"/>
    </location>
</feature>
<keyword evidence="1" id="KW-1133">Transmembrane helix</keyword>
<reference evidence="2 3" key="1">
    <citation type="submission" date="2015-10" db="EMBL/GenBank/DDBJ databases">
        <title>Genome analyses suggest a sexual origin of heterokaryosis in a supposedly ancient asexual fungus.</title>
        <authorList>
            <person name="Ropars J."/>
            <person name="Sedzielewska K."/>
            <person name="Noel J."/>
            <person name="Charron P."/>
            <person name="Farinelli L."/>
            <person name="Marton T."/>
            <person name="Kruger M."/>
            <person name="Pelin A."/>
            <person name="Brachmann A."/>
            <person name="Corradi N."/>
        </authorList>
    </citation>
    <scope>NUCLEOTIDE SEQUENCE [LARGE SCALE GENOMIC DNA]</scope>
    <source>
        <strain evidence="2 3">A4</strain>
    </source>
</reference>
<keyword evidence="3" id="KW-1185">Reference proteome</keyword>